<feature type="region of interest" description="Disordered" evidence="8">
    <location>
        <begin position="263"/>
        <end position="382"/>
    </location>
</feature>
<feature type="region of interest" description="Disordered" evidence="8">
    <location>
        <begin position="125"/>
        <end position="150"/>
    </location>
</feature>
<evidence type="ECO:0000256" key="4">
    <source>
        <dbReference type="ARBA" id="ARBA00023015"/>
    </source>
</evidence>
<evidence type="ECO:0000313" key="10">
    <source>
        <dbReference type="EMBL" id="TVU32714.1"/>
    </source>
</evidence>
<sequence length="382" mass="42863">MAKRRRMDEREREVTTEVTTLLLMGERNRLSPLSTKLISAPPGRPPPPPYPFTYSSYLAISFILSYPSVTKPKLASSSLKPREVTLCHSSSVLLVRIGSAADLSLWRLETTRRRPMMEMPAGVAAAADSPMSGGGAASAAARPSRYESQKRRDWQTFGQYLRNHRPPLELSRCSGAHVLEFLRYLDQFGKTKVHASGCPFFGHPSPPAPCPCPLRQAWGSLDALVGRLRAAFEEHGGAPEANPFGARAVRLYLRDVRDSQAKARGIAYEKKRRKRHPPASKQLQAKSTAQQQQHDDHHQSPVAAAAAMPVPAMAPPERRERCTCLSRRRTSCSRTRTSSTATTSSRRRRRHPISPPPHRARRPQLESPRRTWRWRRRTRPGA</sequence>
<feature type="non-terminal residue" evidence="10">
    <location>
        <position position="1"/>
    </location>
</feature>
<dbReference type="EMBL" id="RWGY01000011">
    <property type="protein sequence ID" value="TVU32714.1"/>
    <property type="molecule type" value="Genomic_DNA"/>
</dbReference>
<organism evidence="10 11">
    <name type="scientific">Eragrostis curvula</name>
    <name type="common">weeping love grass</name>
    <dbReference type="NCBI Taxonomy" id="38414"/>
    <lineage>
        <taxon>Eukaryota</taxon>
        <taxon>Viridiplantae</taxon>
        <taxon>Streptophyta</taxon>
        <taxon>Embryophyta</taxon>
        <taxon>Tracheophyta</taxon>
        <taxon>Spermatophyta</taxon>
        <taxon>Magnoliopsida</taxon>
        <taxon>Liliopsida</taxon>
        <taxon>Poales</taxon>
        <taxon>Poaceae</taxon>
        <taxon>PACMAD clade</taxon>
        <taxon>Chloridoideae</taxon>
        <taxon>Eragrostideae</taxon>
        <taxon>Eragrostidinae</taxon>
        <taxon>Eragrostis</taxon>
    </lineage>
</organism>
<dbReference type="PROSITE" id="PS51697">
    <property type="entry name" value="ALOG"/>
    <property type="match status" value="1"/>
</dbReference>
<comment type="subcellular location">
    <subcellularLocation>
        <location evidence="1">Nucleus</location>
    </subcellularLocation>
</comment>
<feature type="compositionally biased region" description="Low complexity" evidence="8">
    <location>
        <begin position="279"/>
        <end position="292"/>
    </location>
</feature>
<feature type="compositionally biased region" description="Low complexity" evidence="8">
    <location>
        <begin position="301"/>
        <end position="311"/>
    </location>
</feature>
<dbReference type="GO" id="GO:0009299">
    <property type="term" value="P:mRNA transcription"/>
    <property type="evidence" value="ECO:0007669"/>
    <property type="project" value="TreeGrafter"/>
</dbReference>
<evidence type="ECO:0000256" key="2">
    <source>
        <dbReference type="ARBA" id="ARBA00010308"/>
    </source>
</evidence>
<dbReference type="Proteomes" id="UP000324897">
    <property type="component" value="Chromosome 1"/>
</dbReference>
<comment type="similarity">
    <text evidence="2">Belongs to the plant homeotic and developmental regulators ALOG protein family.</text>
</comment>
<gene>
    <name evidence="10" type="ORF">EJB05_24465</name>
</gene>
<reference evidence="10 11" key="1">
    <citation type="journal article" date="2019" name="Sci. Rep.">
        <title>A high-quality genome of Eragrostis curvula grass provides insights into Poaceae evolution and supports new strategies to enhance forage quality.</title>
        <authorList>
            <person name="Carballo J."/>
            <person name="Santos B.A.C.M."/>
            <person name="Zappacosta D."/>
            <person name="Garbus I."/>
            <person name="Selva J.P."/>
            <person name="Gallo C.A."/>
            <person name="Diaz A."/>
            <person name="Albertini E."/>
            <person name="Caccamo M."/>
            <person name="Echenique V."/>
        </authorList>
    </citation>
    <scope>NUCLEOTIDE SEQUENCE [LARGE SCALE GENOMIC DNA]</scope>
    <source>
        <strain evidence="11">cv. Victoria</strain>
        <tissue evidence="10">Leaf</tissue>
    </source>
</reference>
<keyword evidence="11" id="KW-1185">Reference proteome</keyword>
<feature type="compositionally biased region" description="Low complexity" evidence="8">
    <location>
        <begin position="125"/>
        <end position="141"/>
    </location>
</feature>
<comment type="caution">
    <text evidence="10">The sequence shown here is derived from an EMBL/GenBank/DDBJ whole genome shotgun (WGS) entry which is preliminary data.</text>
</comment>
<dbReference type="PANTHER" id="PTHR31165:SF122">
    <property type="entry name" value="PROTEIN G1-LIKE1"/>
    <property type="match status" value="1"/>
</dbReference>
<keyword evidence="6" id="KW-0804">Transcription</keyword>
<keyword evidence="7" id="KW-0539">Nucleus</keyword>
<evidence type="ECO:0000313" key="11">
    <source>
        <dbReference type="Proteomes" id="UP000324897"/>
    </source>
</evidence>
<evidence type="ECO:0000256" key="6">
    <source>
        <dbReference type="ARBA" id="ARBA00023163"/>
    </source>
</evidence>
<accession>A0A5J9VB54</accession>
<name>A0A5J9VB54_9POAL</name>
<keyword evidence="3" id="KW-0217">Developmental protein</keyword>
<keyword evidence="4" id="KW-0805">Transcription regulation</keyword>
<dbReference type="GO" id="GO:0005634">
    <property type="term" value="C:nucleus"/>
    <property type="evidence" value="ECO:0007669"/>
    <property type="project" value="UniProtKB-SubCell"/>
</dbReference>
<evidence type="ECO:0000259" key="9">
    <source>
        <dbReference type="PROSITE" id="PS51697"/>
    </source>
</evidence>
<evidence type="ECO:0000256" key="8">
    <source>
        <dbReference type="SAM" id="MobiDB-lite"/>
    </source>
</evidence>
<evidence type="ECO:0000256" key="7">
    <source>
        <dbReference type="ARBA" id="ARBA00023242"/>
    </source>
</evidence>
<dbReference type="GO" id="GO:0003677">
    <property type="term" value="F:DNA binding"/>
    <property type="evidence" value="ECO:0007669"/>
    <property type="project" value="UniProtKB-KW"/>
</dbReference>
<dbReference type="Pfam" id="PF04852">
    <property type="entry name" value="ALOG_dom"/>
    <property type="match status" value="1"/>
</dbReference>
<feature type="compositionally biased region" description="Basic residues" evidence="8">
    <location>
        <begin position="370"/>
        <end position="382"/>
    </location>
</feature>
<evidence type="ECO:0000256" key="3">
    <source>
        <dbReference type="ARBA" id="ARBA00022473"/>
    </source>
</evidence>
<dbReference type="OrthoDB" id="1906822at2759"/>
<protein>
    <recommendedName>
        <fullName evidence="9">ALOG domain-containing protein</fullName>
    </recommendedName>
</protein>
<keyword evidence="5" id="KW-0238">DNA-binding</keyword>
<dbReference type="InterPro" id="IPR006936">
    <property type="entry name" value="ALOG_dom"/>
</dbReference>
<evidence type="ECO:0000256" key="1">
    <source>
        <dbReference type="ARBA" id="ARBA00004123"/>
    </source>
</evidence>
<dbReference type="Gramene" id="TVU32714">
    <property type="protein sequence ID" value="TVU32714"/>
    <property type="gene ID" value="EJB05_24465"/>
</dbReference>
<dbReference type="GO" id="GO:0009416">
    <property type="term" value="P:response to light stimulus"/>
    <property type="evidence" value="ECO:0007669"/>
    <property type="project" value="TreeGrafter"/>
</dbReference>
<feature type="compositionally biased region" description="Basic residues" evidence="8">
    <location>
        <begin position="345"/>
        <end position="362"/>
    </location>
</feature>
<evidence type="ECO:0000256" key="5">
    <source>
        <dbReference type="ARBA" id="ARBA00023125"/>
    </source>
</evidence>
<feature type="compositionally biased region" description="Low complexity" evidence="8">
    <location>
        <begin position="332"/>
        <end position="344"/>
    </location>
</feature>
<feature type="domain" description="ALOG" evidence="9">
    <location>
        <begin position="145"/>
        <end position="272"/>
    </location>
</feature>
<dbReference type="InterPro" id="IPR040222">
    <property type="entry name" value="ALOG"/>
</dbReference>
<dbReference type="PANTHER" id="PTHR31165">
    <property type="entry name" value="PROTEIN G1-LIKE2"/>
    <property type="match status" value="1"/>
</dbReference>
<dbReference type="AlphaFoldDB" id="A0A5J9VB54"/>
<proteinExistence type="inferred from homology"/>